<keyword evidence="10" id="KW-0378">Hydrolase</keyword>
<comment type="similarity">
    <text evidence="9">Belongs to the H(+)-translocating pyrophosphatase (TC 3.A.10) family. K(+)-insensitive subfamily.</text>
</comment>
<feature type="transmembrane region" description="Helical" evidence="9">
    <location>
        <begin position="614"/>
        <end position="637"/>
    </location>
</feature>
<evidence type="ECO:0000313" key="11">
    <source>
        <dbReference type="Proteomes" id="UP001497045"/>
    </source>
</evidence>
<feature type="transmembrane region" description="Helical" evidence="9">
    <location>
        <begin position="78"/>
        <end position="99"/>
    </location>
</feature>
<evidence type="ECO:0000256" key="4">
    <source>
        <dbReference type="ARBA" id="ARBA00022842"/>
    </source>
</evidence>
<keyword evidence="2 9" id="KW-0813">Transport</keyword>
<keyword evidence="5 9" id="KW-1278">Translocase</keyword>
<dbReference type="NCBIfam" id="NF001960">
    <property type="entry name" value="PRK00733.3-5"/>
    <property type="match status" value="1"/>
</dbReference>
<dbReference type="Pfam" id="PF03030">
    <property type="entry name" value="H_PPase"/>
    <property type="match status" value="1"/>
</dbReference>
<feature type="transmembrane region" description="Helical" evidence="9">
    <location>
        <begin position="6"/>
        <end position="26"/>
    </location>
</feature>
<comment type="caution">
    <text evidence="10">The sequence shown here is derived from an EMBL/GenBank/DDBJ whole genome shotgun (WGS) entry which is preliminary data.</text>
</comment>
<feature type="transmembrane region" description="Helical" evidence="9">
    <location>
        <begin position="587"/>
        <end position="608"/>
    </location>
</feature>
<evidence type="ECO:0000256" key="7">
    <source>
        <dbReference type="ARBA" id="ARBA00023065"/>
    </source>
</evidence>
<keyword evidence="8 9" id="KW-0472">Membrane</keyword>
<dbReference type="GO" id="GO:0004427">
    <property type="term" value="F:inorganic diphosphate phosphatase activity"/>
    <property type="evidence" value="ECO:0007669"/>
    <property type="project" value="UniProtKB-EC"/>
</dbReference>
<feature type="transmembrane region" description="Helical" evidence="9">
    <location>
        <begin position="159"/>
        <end position="177"/>
    </location>
</feature>
<keyword evidence="9" id="KW-0375">Hydrogen ion transport</keyword>
<feature type="transmembrane region" description="Helical" evidence="9">
    <location>
        <begin position="518"/>
        <end position="541"/>
    </location>
</feature>
<organism evidence="10 11">
    <name type="scientific">Aurantiacibacter gilvus</name>
    <dbReference type="NCBI Taxonomy" id="3139141"/>
    <lineage>
        <taxon>Bacteria</taxon>
        <taxon>Pseudomonadati</taxon>
        <taxon>Pseudomonadota</taxon>
        <taxon>Alphaproteobacteria</taxon>
        <taxon>Sphingomonadales</taxon>
        <taxon>Erythrobacteraceae</taxon>
        <taxon>Aurantiacibacter</taxon>
    </lineage>
</organism>
<comment type="function">
    <text evidence="9">Proton pump that utilizes the energy of pyrophosphate hydrolysis as the driving force for proton movement across the membrane. Generates a proton motive force.</text>
</comment>
<comment type="caution">
    <text evidence="9">Lacks conserved residue(s) required for the propagation of feature annotation.</text>
</comment>
<feature type="transmembrane region" description="Helical" evidence="9">
    <location>
        <begin position="260"/>
        <end position="282"/>
    </location>
</feature>
<keyword evidence="9" id="KW-1003">Cell membrane</keyword>
<dbReference type="Proteomes" id="UP001497045">
    <property type="component" value="Unassembled WGS sequence"/>
</dbReference>
<keyword evidence="11" id="KW-1185">Reference proteome</keyword>
<feature type="transmembrane region" description="Helical" evidence="9">
    <location>
        <begin position="480"/>
        <end position="498"/>
    </location>
</feature>
<comment type="subcellular location">
    <subcellularLocation>
        <location evidence="9">Cell membrane</location>
        <topology evidence="9">Multi-pass membrane protein</topology>
    </subcellularLocation>
    <subcellularLocation>
        <location evidence="1">Endomembrane system</location>
        <topology evidence="1">Multi-pass membrane protein</topology>
    </subcellularLocation>
</comment>
<feature type="transmembrane region" description="Helical" evidence="9">
    <location>
        <begin position="235"/>
        <end position="254"/>
    </location>
</feature>
<feature type="site" description="Determinant of potassium independence" evidence="9">
    <location>
        <position position="475"/>
    </location>
</feature>
<dbReference type="EC" id="7.1.3.1" evidence="9"/>
<evidence type="ECO:0000256" key="8">
    <source>
        <dbReference type="ARBA" id="ARBA00023136"/>
    </source>
</evidence>
<dbReference type="PANTHER" id="PTHR31998">
    <property type="entry name" value="K(+)-INSENSITIVE PYROPHOSPHATE-ENERGIZED PROTON PUMP"/>
    <property type="match status" value="1"/>
</dbReference>
<protein>
    <recommendedName>
        <fullName evidence="9">K(+)-insensitive pyrophosphate-energized proton pump</fullName>
        <ecNumber evidence="9">7.1.3.1</ecNumber>
    </recommendedName>
    <alternativeName>
        <fullName evidence="9">Membrane-bound proton-translocating pyrophosphatase</fullName>
    </alternativeName>
    <alternativeName>
        <fullName evidence="9">Pyrophosphate-energized inorganic pyrophosphatase</fullName>
        <shortName evidence="9">H(+)-PPase</shortName>
    </alternativeName>
</protein>
<dbReference type="PIRSF" id="PIRSF001265">
    <property type="entry name" value="H+-PPase"/>
    <property type="match status" value="1"/>
</dbReference>
<keyword evidence="7 9" id="KW-0406">Ion transport</keyword>
<feature type="transmembrane region" description="Helical" evidence="9">
    <location>
        <begin position="54"/>
        <end position="72"/>
    </location>
</feature>
<evidence type="ECO:0000256" key="9">
    <source>
        <dbReference type="HAMAP-Rule" id="MF_01129"/>
    </source>
</evidence>
<evidence type="ECO:0000256" key="2">
    <source>
        <dbReference type="ARBA" id="ARBA00022448"/>
    </source>
</evidence>
<evidence type="ECO:0000313" key="10">
    <source>
        <dbReference type="EMBL" id="MEL1249765.1"/>
    </source>
</evidence>
<dbReference type="InterPro" id="IPR004131">
    <property type="entry name" value="PPase-energised_H-pump"/>
</dbReference>
<feature type="transmembrane region" description="Helical" evidence="9">
    <location>
        <begin position="397"/>
        <end position="415"/>
    </location>
</feature>
<comment type="subunit">
    <text evidence="9">Homodimer.</text>
</comment>
<evidence type="ECO:0000256" key="3">
    <source>
        <dbReference type="ARBA" id="ARBA00022692"/>
    </source>
</evidence>
<dbReference type="RefSeq" id="WP_341672292.1">
    <property type="nucleotide sequence ID" value="NZ_JBBYHV010000001.1"/>
</dbReference>
<keyword evidence="4 9" id="KW-0460">Magnesium</keyword>
<dbReference type="NCBIfam" id="TIGR01104">
    <property type="entry name" value="V_PPase"/>
    <property type="match status" value="1"/>
</dbReference>
<evidence type="ECO:0000256" key="6">
    <source>
        <dbReference type="ARBA" id="ARBA00022989"/>
    </source>
</evidence>
<keyword evidence="3 9" id="KW-0812">Transmembrane</keyword>
<evidence type="ECO:0000256" key="1">
    <source>
        <dbReference type="ARBA" id="ARBA00004127"/>
    </source>
</evidence>
<sequence length="705" mass="72413">MDLILIAIGLGLLAVVYGIVTSRQVLGADAGNEKMQEIAGAIQEGAKAYLNRQYTTIGMVGVVVAVLVGYFLGPISAVGFVIGAVLSGVAGYIGMNISVKSNVRTAAAAMKGLQQGLTLAFRAGAITGMLVAGLALLAIAVFFYVLIGPMGYEPNSRTVVDALVALAFGASLISIFARLGGGIFTKAADVGADLVGKVEAGIPEDDPRNPAVIADNVGDNVGDCAGMAADLFETYVVTVGATMVLTALLLTAVGDLLLPLMALPLLIGGACILTSIIGTYFVRLGGGTNVMGAMYKGFLVTAVLAVPLIWYVTMRALGTVELDMNTVLNPDTDMVPFTGMDLFYCSIIGLVLTGVIIWITEYYTGTNFRPVRSIAKASETGHGTNVIQGLAISLESTALPTIAIITAIVGAYQLAGLIGLAYGATAMLALAGMVVALDAYGPVTDNAGGIAEMAGLDDSVREKTDLLDAVGNTTKAVTKGYAIGSAGLAALVLFAAYTTDLGIFFPDLTVNFSLENPYVIVGLLLGALLPYLFGAMGMTAVGRAAGDVVKDVRAQFKEKPGIMDYSEKPDYARTVDLVTKAAIKEMIIPSLLPVLAPIVVYFVITWVAGEANGFAALGALLLGVIVSGLFVALSMTAGGGAWDNAKKYIEDGNHGGKGSEAHKAAVTGDTVGDPYKDTAGPAVNPMIKITNIVALLLLAALAGHA</sequence>
<feature type="transmembrane region" description="Helical" evidence="9">
    <location>
        <begin position="294"/>
        <end position="314"/>
    </location>
</feature>
<keyword evidence="6 9" id="KW-1133">Transmembrane helix</keyword>
<dbReference type="HAMAP" id="MF_01129">
    <property type="entry name" value="PPase_energized_pump"/>
    <property type="match status" value="1"/>
</dbReference>
<comment type="catalytic activity">
    <reaction evidence="9">
        <text>diphosphate + H2O + H(+)(in) = 2 phosphate + 2 H(+)(out)</text>
        <dbReference type="Rhea" id="RHEA:13973"/>
        <dbReference type="ChEBI" id="CHEBI:15377"/>
        <dbReference type="ChEBI" id="CHEBI:15378"/>
        <dbReference type="ChEBI" id="CHEBI:33019"/>
        <dbReference type="ChEBI" id="CHEBI:43474"/>
        <dbReference type="EC" id="7.1.3.1"/>
    </reaction>
</comment>
<dbReference type="NCBIfam" id="NF001951">
    <property type="entry name" value="PRK00733.1-2"/>
    <property type="match status" value="1"/>
</dbReference>
<comment type="cofactor">
    <cofactor evidence="9">
        <name>Mg(2+)</name>
        <dbReference type="ChEBI" id="CHEBI:18420"/>
    </cofactor>
</comment>
<feature type="transmembrane region" description="Helical" evidence="9">
    <location>
        <begin position="119"/>
        <end position="147"/>
    </location>
</feature>
<name>A0ABU9IBK3_9SPHN</name>
<feature type="transmembrane region" description="Helical" evidence="9">
    <location>
        <begin position="334"/>
        <end position="359"/>
    </location>
</feature>
<dbReference type="EMBL" id="JBBYHV010000001">
    <property type="protein sequence ID" value="MEL1249765.1"/>
    <property type="molecule type" value="Genomic_DNA"/>
</dbReference>
<proteinExistence type="inferred from homology"/>
<feature type="transmembrane region" description="Helical" evidence="9">
    <location>
        <begin position="421"/>
        <end position="440"/>
    </location>
</feature>
<accession>A0ABU9IBK3</accession>
<reference evidence="10 11" key="1">
    <citation type="submission" date="2024-04" db="EMBL/GenBank/DDBJ databases">
        <title>Aurantiacibacter sp. DGU6 16S ribosomal RNA gene Genome sequencing and assembly.</title>
        <authorList>
            <person name="Park S."/>
        </authorList>
    </citation>
    <scope>NUCLEOTIDE SEQUENCE [LARGE SCALE GENOMIC DNA]</scope>
    <source>
        <strain evidence="10 11">DGU6</strain>
    </source>
</reference>
<gene>
    <name evidence="9" type="primary">hppA</name>
    <name evidence="10" type="ORF">AAEO60_03685</name>
</gene>
<evidence type="ECO:0000256" key="5">
    <source>
        <dbReference type="ARBA" id="ARBA00022967"/>
    </source>
</evidence>